<reference evidence="1 2" key="1">
    <citation type="submission" date="2013-09" db="EMBL/GenBank/DDBJ databases">
        <title>Whole genome shotgun sequence of Vibrio proteolyticus NBRC 13287.</title>
        <authorList>
            <person name="Isaki S."/>
            <person name="Hosoyama A."/>
            <person name="Numata M."/>
            <person name="Hashimoto M."/>
            <person name="Hosoyama Y."/>
            <person name="Tsuchikane K."/>
            <person name="Noguchi M."/>
            <person name="Hirakata S."/>
            <person name="Ichikawa N."/>
            <person name="Ohji S."/>
            <person name="Yamazoe A."/>
            <person name="Fujita N."/>
        </authorList>
    </citation>
    <scope>NUCLEOTIDE SEQUENCE [LARGE SCALE GENOMIC DNA]</scope>
    <source>
        <strain evidence="1 2">NBRC 13287</strain>
    </source>
</reference>
<dbReference type="AlphaFoldDB" id="U2ZYR8"/>
<comment type="caution">
    <text evidence="1">The sequence shown here is derived from an EMBL/GenBank/DDBJ whole genome shotgun (WGS) entry which is preliminary data.</text>
</comment>
<evidence type="ECO:0000313" key="1">
    <source>
        <dbReference type="EMBL" id="GAD66585.1"/>
    </source>
</evidence>
<accession>U2ZYR8</accession>
<dbReference type="Proteomes" id="UP000016570">
    <property type="component" value="Unassembled WGS sequence"/>
</dbReference>
<organism evidence="1 2">
    <name type="scientific">Vibrio proteolyticus NBRC 13287</name>
    <dbReference type="NCBI Taxonomy" id="1219065"/>
    <lineage>
        <taxon>Bacteria</taxon>
        <taxon>Pseudomonadati</taxon>
        <taxon>Pseudomonadota</taxon>
        <taxon>Gammaproteobacteria</taxon>
        <taxon>Vibrionales</taxon>
        <taxon>Vibrionaceae</taxon>
        <taxon>Vibrio</taxon>
    </lineage>
</organism>
<evidence type="ECO:0000313" key="2">
    <source>
        <dbReference type="Proteomes" id="UP000016570"/>
    </source>
</evidence>
<gene>
    <name evidence="1" type="ORF">VPR01S_04_01900</name>
</gene>
<protein>
    <submittedName>
        <fullName evidence="1">Uncharacterized protein</fullName>
    </submittedName>
</protein>
<name>U2ZYR8_VIBPR</name>
<dbReference type="EMBL" id="BATJ01000004">
    <property type="protein sequence ID" value="GAD66585.1"/>
    <property type="molecule type" value="Genomic_DNA"/>
</dbReference>
<sequence length="60" mass="6979">MIDNKGIIVHCSPNISKEKLYIINIIGTITIKEIINNFLKVERKFFFTEEKSLFVSAIYT</sequence>
<keyword evidence="2" id="KW-1185">Reference proteome</keyword>
<proteinExistence type="predicted"/>